<evidence type="ECO:0000256" key="1">
    <source>
        <dbReference type="SAM" id="Phobius"/>
    </source>
</evidence>
<name>A0A4Z0R7D8_9FIRM</name>
<dbReference type="EMBL" id="SPQQ01000004">
    <property type="protein sequence ID" value="TGE37927.1"/>
    <property type="molecule type" value="Genomic_DNA"/>
</dbReference>
<keyword evidence="3" id="KW-1185">Reference proteome</keyword>
<sequence length="102" mass="11306">MKKDRLVAGGIAGVLGAFSNVILGYIFKSLGWSDRSFYDYSTTLFGGFVMWMLLTSLGTMYNIPLFSDTPLDVAYTTLFTALVYGIVIAWALRTIETKSKLL</sequence>
<accession>A0A4Z0R7D8</accession>
<keyword evidence="1" id="KW-1133">Transmembrane helix</keyword>
<feature type="transmembrane region" description="Helical" evidence="1">
    <location>
        <begin position="6"/>
        <end position="26"/>
    </location>
</feature>
<protein>
    <recommendedName>
        <fullName evidence="4">DUF3021 domain-containing protein</fullName>
    </recommendedName>
</protein>
<gene>
    <name evidence="2" type="ORF">E4K67_13215</name>
</gene>
<evidence type="ECO:0000313" key="3">
    <source>
        <dbReference type="Proteomes" id="UP000298460"/>
    </source>
</evidence>
<keyword evidence="1" id="KW-0472">Membrane</keyword>
<dbReference type="OrthoDB" id="1797734at2"/>
<dbReference type="Proteomes" id="UP000298460">
    <property type="component" value="Unassembled WGS sequence"/>
</dbReference>
<comment type="caution">
    <text evidence="2">The sequence shown here is derived from an EMBL/GenBank/DDBJ whole genome shotgun (WGS) entry which is preliminary data.</text>
</comment>
<evidence type="ECO:0008006" key="4">
    <source>
        <dbReference type="Google" id="ProtNLM"/>
    </source>
</evidence>
<evidence type="ECO:0000313" key="2">
    <source>
        <dbReference type="EMBL" id="TGE37927.1"/>
    </source>
</evidence>
<proteinExistence type="predicted"/>
<feature type="transmembrane region" description="Helical" evidence="1">
    <location>
        <begin position="73"/>
        <end position="92"/>
    </location>
</feature>
<organism evidence="2 3">
    <name type="scientific">Desulfosporosinus fructosivorans</name>
    <dbReference type="NCBI Taxonomy" id="2018669"/>
    <lineage>
        <taxon>Bacteria</taxon>
        <taxon>Bacillati</taxon>
        <taxon>Bacillota</taxon>
        <taxon>Clostridia</taxon>
        <taxon>Eubacteriales</taxon>
        <taxon>Desulfitobacteriaceae</taxon>
        <taxon>Desulfosporosinus</taxon>
    </lineage>
</organism>
<feature type="transmembrane region" description="Helical" evidence="1">
    <location>
        <begin position="38"/>
        <end position="61"/>
    </location>
</feature>
<reference evidence="2 3" key="1">
    <citation type="submission" date="2019-03" db="EMBL/GenBank/DDBJ databases">
        <title>Draft Genome Sequence of Desulfosporosinus fructosivorans Strain 63.6F, Isolated from Marine Sediment in the Baltic Sea.</title>
        <authorList>
            <person name="Hausmann B."/>
            <person name="Vandieken V."/>
            <person name="Pjevac P."/>
            <person name="Schreck K."/>
            <person name="Herbold C.W."/>
            <person name="Loy A."/>
        </authorList>
    </citation>
    <scope>NUCLEOTIDE SEQUENCE [LARGE SCALE GENOMIC DNA]</scope>
    <source>
        <strain evidence="2 3">63.6F</strain>
    </source>
</reference>
<dbReference type="AlphaFoldDB" id="A0A4Z0R7D8"/>
<keyword evidence="1" id="KW-0812">Transmembrane</keyword>